<dbReference type="Pfam" id="PF07833">
    <property type="entry name" value="Cu_amine_oxidN1"/>
    <property type="match status" value="1"/>
</dbReference>
<organism evidence="3 4">
    <name type="scientific">Acetivibrio mesophilus</name>
    <dbReference type="NCBI Taxonomy" id="2487273"/>
    <lineage>
        <taxon>Bacteria</taxon>
        <taxon>Bacillati</taxon>
        <taxon>Bacillota</taxon>
        <taxon>Clostridia</taxon>
        <taxon>Eubacteriales</taxon>
        <taxon>Oscillospiraceae</taxon>
        <taxon>Acetivibrio</taxon>
    </lineage>
</organism>
<evidence type="ECO:0000256" key="1">
    <source>
        <dbReference type="SAM" id="Phobius"/>
    </source>
</evidence>
<dbReference type="InterPro" id="IPR012854">
    <property type="entry name" value="Cu_amine_oxidase-like_N"/>
</dbReference>
<dbReference type="InterPro" id="IPR036582">
    <property type="entry name" value="Mao_N_sf"/>
</dbReference>
<evidence type="ECO:0000313" key="3">
    <source>
        <dbReference type="EMBL" id="RXE58136.1"/>
    </source>
</evidence>
<comment type="caution">
    <text evidence="3">The sequence shown here is derived from an EMBL/GenBank/DDBJ whole genome shotgun (WGS) entry which is preliminary data.</text>
</comment>
<evidence type="ECO:0000313" key="4">
    <source>
        <dbReference type="Proteomes" id="UP000289166"/>
    </source>
</evidence>
<keyword evidence="4" id="KW-1185">Reference proteome</keyword>
<feature type="transmembrane region" description="Helical" evidence="1">
    <location>
        <begin position="20"/>
        <end position="37"/>
    </location>
</feature>
<dbReference type="Proteomes" id="UP000289166">
    <property type="component" value="Unassembled WGS sequence"/>
</dbReference>
<dbReference type="InterPro" id="IPR011990">
    <property type="entry name" value="TPR-like_helical_dom_sf"/>
</dbReference>
<keyword evidence="1" id="KW-1133">Transmembrane helix</keyword>
<name>A0A4Q0I1V5_9FIRM</name>
<accession>A0A4Q0I1V5</accession>
<dbReference type="SUPFAM" id="SSF48452">
    <property type="entry name" value="TPR-like"/>
    <property type="match status" value="1"/>
</dbReference>
<dbReference type="Gene3D" id="1.25.40.10">
    <property type="entry name" value="Tetratricopeptide repeat domain"/>
    <property type="match status" value="1"/>
</dbReference>
<dbReference type="AlphaFoldDB" id="A0A4Q0I1V5"/>
<proteinExistence type="predicted"/>
<gene>
    <name evidence="3" type="ORF">EFD62_14055</name>
</gene>
<dbReference type="SUPFAM" id="SSF55383">
    <property type="entry name" value="Copper amine oxidase, domain N"/>
    <property type="match status" value="1"/>
</dbReference>
<dbReference type="Gene3D" id="3.30.457.10">
    <property type="entry name" value="Copper amine oxidase-like, N-terminal domain"/>
    <property type="match status" value="1"/>
</dbReference>
<reference evidence="4" key="1">
    <citation type="submission" date="2018-11" db="EMBL/GenBank/DDBJ databases">
        <title>Genome sequencing of a novel mesophilic and cellulolytic organism within the genus Hungateiclostridium.</title>
        <authorList>
            <person name="Rettenmaier R."/>
            <person name="Liebl W."/>
            <person name="Zverlov V."/>
        </authorList>
    </citation>
    <scope>NUCLEOTIDE SEQUENCE [LARGE SCALE GENOMIC DNA]</scope>
    <source>
        <strain evidence="4">N2K1</strain>
    </source>
</reference>
<keyword evidence="1" id="KW-0472">Membrane</keyword>
<dbReference type="EMBL" id="RLII01000024">
    <property type="protein sequence ID" value="RXE58136.1"/>
    <property type="molecule type" value="Genomic_DNA"/>
</dbReference>
<protein>
    <submittedName>
        <fullName evidence="3">Copper amine oxidase N-terminal domain-containing protein</fullName>
    </submittedName>
</protein>
<keyword evidence="1" id="KW-0812">Transmembrane</keyword>
<feature type="domain" description="Copper amine oxidase-like N-terminal" evidence="2">
    <location>
        <begin position="57"/>
        <end position="154"/>
    </location>
</feature>
<evidence type="ECO:0000259" key="2">
    <source>
        <dbReference type="Pfam" id="PF07833"/>
    </source>
</evidence>
<sequence length="537" mass="61667">MNIVKLKPVIHMIGIIKKSTISNILLIFVMVFCFMLNNQKAIAKDIRYTTESLSIENVHPKIINGIIYIPLRSVFEALGWEVSWDGQSKTVTCTNENRVIRFKVDSSKVDIDDSYYIIDGALIILENKSYIPQKFITEEFGLKVRWNKNDNIIITSDKGTTGIIVDGGSNIVIVGDSMIVNIFEPYNIYTISDMISYSDRLLASNNAQEALHKYKEILGNISKEEMPDIYAHVMNNLANAYSKLSESKNTRSNILTAIGFYNEAMAYYRDNDYAAKYSIILNNLGSAYRILSDITGNNAFLVTAAIYYEEALQYYTLPQHPMEYSLIQYNLGKVYYDLGELDLSKECFIAAKDVFVESLDIYSLDKNPNCYATIQFHLGIVNNVLEDLCPLEEEEMHQINDFEGVKVKEIDNFKEALKVWTAESYPLNYAKVHEHLGKIHTKYYEKSGDVDYLIMAEKEYEEAVEFYSIERYPFLYAAVNYELGNLKLLFSRIENRDKHLSEATSAYENSLKVFNSSEYSKYYAEALLAIERSKDLK</sequence>